<evidence type="ECO:0000256" key="1">
    <source>
        <dbReference type="SAM" id="MobiDB-lite"/>
    </source>
</evidence>
<organism evidence="2 3">
    <name type="scientific">Haematococcus lacustris</name>
    <name type="common">Green alga</name>
    <name type="synonym">Haematococcus pluvialis</name>
    <dbReference type="NCBI Taxonomy" id="44745"/>
    <lineage>
        <taxon>Eukaryota</taxon>
        <taxon>Viridiplantae</taxon>
        <taxon>Chlorophyta</taxon>
        <taxon>core chlorophytes</taxon>
        <taxon>Chlorophyceae</taxon>
        <taxon>CS clade</taxon>
        <taxon>Chlamydomonadales</taxon>
        <taxon>Haematococcaceae</taxon>
        <taxon>Haematococcus</taxon>
    </lineage>
</organism>
<dbReference type="EMBL" id="BLLF01005854">
    <property type="protein sequence ID" value="GFH31703.1"/>
    <property type="molecule type" value="Genomic_DNA"/>
</dbReference>
<dbReference type="Proteomes" id="UP000485058">
    <property type="component" value="Unassembled WGS sequence"/>
</dbReference>
<protein>
    <submittedName>
        <fullName evidence="2">Uncharacterized protein</fullName>
    </submittedName>
</protein>
<feature type="region of interest" description="Disordered" evidence="1">
    <location>
        <begin position="1"/>
        <end position="31"/>
    </location>
</feature>
<comment type="caution">
    <text evidence="2">The sequence shown here is derived from an EMBL/GenBank/DDBJ whole genome shotgun (WGS) entry which is preliminary data.</text>
</comment>
<feature type="non-terminal residue" evidence="2">
    <location>
        <position position="1"/>
    </location>
</feature>
<evidence type="ECO:0000313" key="2">
    <source>
        <dbReference type="EMBL" id="GFH31703.1"/>
    </source>
</evidence>
<reference evidence="2 3" key="1">
    <citation type="submission" date="2020-02" db="EMBL/GenBank/DDBJ databases">
        <title>Draft genome sequence of Haematococcus lacustris strain NIES-144.</title>
        <authorList>
            <person name="Morimoto D."/>
            <person name="Nakagawa S."/>
            <person name="Yoshida T."/>
            <person name="Sawayama S."/>
        </authorList>
    </citation>
    <scope>NUCLEOTIDE SEQUENCE [LARGE SCALE GENOMIC DNA]</scope>
    <source>
        <strain evidence="2 3">NIES-144</strain>
    </source>
</reference>
<keyword evidence="3" id="KW-1185">Reference proteome</keyword>
<name>A0A6A0AHJ9_HAELA</name>
<feature type="non-terminal residue" evidence="2">
    <location>
        <position position="389"/>
    </location>
</feature>
<evidence type="ECO:0000313" key="3">
    <source>
        <dbReference type="Proteomes" id="UP000485058"/>
    </source>
</evidence>
<dbReference type="AlphaFoldDB" id="A0A6A0AHJ9"/>
<gene>
    <name evidence="2" type="ORF">HaLaN_30795</name>
</gene>
<sequence>MHHQVAEDGGASATDGYSPAGEAPPPPTGLLNLPPALLDDIACRLGRQCCDQLLTPRVVAALQARTCKLALTLWQPETEDSMYYSKQLAPTLQLPQTEYTQDYTDLLAHALAKLDKCAAVELKQLSIAAVLPKKPGLPPLPSFQPLAPHLTQLHFVSCVVYAGLSFFIKSLQPQAQLQRLELTGRMDWKAITHLPLHSLSQPPVLNDLYIGVKDISDPVVAAAIHRLAYACKVPQQRVDLAQLVALLQPLQRCFVDKVVVFKLHDFTAADVLALAPLCRDCNHFALGCGTMEPSLEFWHQLVQLMPAVQEVDFLYTKGCVSAAMHESLQLMAEQPWARWLHVTIRNSYSVDQPPACWQAGSWLETGIIKESEPPRILWAYPTDSLSQCW</sequence>
<accession>A0A6A0AHJ9</accession>
<proteinExistence type="predicted"/>